<dbReference type="Proteomes" id="UP001293254">
    <property type="component" value="Unassembled WGS sequence"/>
</dbReference>
<evidence type="ECO:0000313" key="1">
    <source>
        <dbReference type="EMBL" id="KAK4417090.1"/>
    </source>
</evidence>
<name>A0AAE1XS66_9LAMI</name>
<keyword evidence="2" id="KW-1185">Reference proteome</keyword>
<reference evidence="1" key="2">
    <citation type="journal article" date="2024" name="Plant">
        <title>Genomic evolution and insights into agronomic trait innovations of Sesamum species.</title>
        <authorList>
            <person name="Miao H."/>
            <person name="Wang L."/>
            <person name="Qu L."/>
            <person name="Liu H."/>
            <person name="Sun Y."/>
            <person name="Le M."/>
            <person name="Wang Q."/>
            <person name="Wei S."/>
            <person name="Zheng Y."/>
            <person name="Lin W."/>
            <person name="Duan Y."/>
            <person name="Cao H."/>
            <person name="Xiong S."/>
            <person name="Wang X."/>
            <person name="Wei L."/>
            <person name="Li C."/>
            <person name="Ma Q."/>
            <person name="Ju M."/>
            <person name="Zhao R."/>
            <person name="Li G."/>
            <person name="Mu C."/>
            <person name="Tian Q."/>
            <person name="Mei H."/>
            <person name="Zhang T."/>
            <person name="Gao T."/>
            <person name="Zhang H."/>
        </authorList>
    </citation>
    <scope>NUCLEOTIDE SEQUENCE</scope>
    <source>
        <strain evidence="1">3651</strain>
    </source>
</reference>
<gene>
    <name evidence="1" type="ORF">Salat_2534500</name>
</gene>
<dbReference type="EMBL" id="JACGWO010000010">
    <property type="protein sequence ID" value="KAK4417090.1"/>
    <property type="molecule type" value="Genomic_DNA"/>
</dbReference>
<accession>A0AAE1XS66</accession>
<protein>
    <submittedName>
        <fullName evidence="1">Uncharacterized protein</fullName>
    </submittedName>
</protein>
<dbReference type="AlphaFoldDB" id="A0AAE1XS66"/>
<evidence type="ECO:0000313" key="2">
    <source>
        <dbReference type="Proteomes" id="UP001293254"/>
    </source>
</evidence>
<comment type="caution">
    <text evidence="1">The sequence shown here is derived from an EMBL/GenBank/DDBJ whole genome shotgun (WGS) entry which is preliminary data.</text>
</comment>
<organism evidence="1 2">
    <name type="scientific">Sesamum alatum</name>
    <dbReference type="NCBI Taxonomy" id="300844"/>
    <lineage>
        <taxon>Eukaryota</taxon>
        <taxon>Viridiplantae</taxon>
        <taxon>Streptophyta</taxon>
        <taxon>Embryophyta</taxon>
        <taxon>Tracheophyta</taxon>
        <taxon>Spermatophyta</taxon>
        <taxon>Magnoliopsida</taxon>
        <taxon>eudicotyledons</taxon>
        <taxon>Gunneridae</taxon>
        <taxon>Pentapetalae</taxon>
        <taxon>asterids</taxon>
        <taxon>lamiids</taxon>
        <taxon>Lamiales</taxon>
        <taxon>Pedaliaceae</taxon>
        <taxon>Sesamum</taxon>
    </lineage>
</organism>
<reference evidence="1" key="1">
    <citation type="submission" date="2020-06" db="EMBL/GenBank/DDBJ databases">
        <authorList>
            <person name="Li T."/>
            <person name="Hu X."/>
            <person name="Zhang T."/>
            <person name="Song X."/>
            <person name="Zhang H."/>
            <person name="Dai N."/>
            <person name="Sheng W."/>
            <person name="Hou X."/>
            <person name="Wei L."/>
        </authorList>
    </citation>
    <scope>NUCLEOTIDE SEQUENCE</scope>
    <source>
        <strain evidence="1">3651</strain>
        <tissue evidence="1">Leaf</tissue>
    </source>
</reference>
<sequence>MDLGLKLSLAEEEDEGITVSSLQNHGNSTDYSNELVLIGRVISHRSTNFEALRNMLISLLQPVKGVLRIPESPHSLALGSEHQINHNLEPPSPAATVLHSLPPFGPCSVSDMGRWTSLIVPTDFEG</sequence>
<proteinExistence type="predicted"/>